<evidence type="ECO:0000259" key="2">
    <source>
        <dbReference type="Pfam" id="PF08028"/>
    </source>
</evidence>
<dbReference type="EMBL" id="JANLCK010000003">
    <property type="protein sequence ID" value="MCS5725765.1"/>
    <property type="molecule type" value="Genomic_DNA"/>
</dbReference>
<comment type="caution">
    <text evidence="3">The sequence shown here is derived from an EMBL/GenBank/DDBJ whole genome shotgun (WGS) entry which is preliminary data.</text>
</comment>
<accession>A0AA42BSX4</accession>
<dbReference type="Gene3D" id="1.20.140.10">
    <property type="entry name" value="Butyryl-CoA Dehydrogenase, subunit A, domain 3"/>
    <property type="match status" value="1"/>
</dbReference>
<dbReference type="GO" id="GO:0050660">
    <property type="term" value="F:flavin adenine dinucleotide binding"/>
    <property type="evidence" value="ECO:0007669"/>
    <property type="project" value="InterPro"/>
</dbReference>
<dbReference type="Pfam" id="PF08028">
    <property type="entry name" value="Acyl-CoA_dh_2"/>
    <property type="match status" value="1"/>
</dbReference>
<dbReference type="PANTHER" id="PTHR43884:SF12">
    <property type="entry name" value="ISOVALERYL-COA DEHYDROGENASE, MITOCHONDRIAL-RELATED"/>
    <property type="match status" value="1"/>
</dbReference>
<sequence length="430" mass="46308">MTITTNPSAPTAGASAAPLLVPATATDAELSARFQPIFDSIAAGNLEREQQRGFPFEQVRWLIDAGLGRVRVPASRGGFGASLRQTFQLLTDLGEADPNVAHVWRNHLAFVEDRLNAPLSPANEVWIERILAGEFVGGGWTEANNGSFANLKTILTPVDAADESGPWRISGAKFYATGSLYADWLDVIGRTEDGRLLTALVRREQEGVELVDDWRGFGQQTTASGSATYRDAHVDADDLFPAVERFSYQALFYQTSLLAVLAGITKATQRDGIAALTSRKRNYSHGLADDPAEDPQLLQVIGRVSALAYAAESAVQRSSATLDQVAAAHATGDRDAEHEAHVFAAVETTRAQVAIIEAALTATTIVFDALGSSGVSKDRALDRHWRNARTLASHNPRVYKERILGEWFVHGSDPTRIYGDLSPAAAGQSA</sequence>
<dbReference type="Gene3D" id="2.40.110.10">
    <property type="entry name" value="Butyryl-CoA Dehydrogenase, subunit A, domain 2"/>
    <property type="match status" value="1"/>
</dbReference>
<protein>
    <submittedName>
        <fullName evidence="3">Monooxygenase</fullName>
    </submittedName>
</protein>
<keyword evidence="3" id="KW-0503">Monooxygenase</keyword>
<dbReference type="InterPro" id="IPR009100">
    <property type="entry name" value="AcylCoA_DH/oxidase_NM_dom_sf"/>
</dbReference>
<dbReference type="SUPFAM" id="SSF47203">
    <property type="entry name" value="Acyl-CoA dehydrogenase C-terminal domain-like"/>
    <property type="match status" value="1"/>
</dbReference>
<dbReference type="InterPro" id="IPR046373">
    <property type="entry name" value="Acyl-CoA_Oxase/DH_mid-dom_sf"/>
</dbReference>
<dbReference type="GO" id="GO:0006552">
    <property type="term" value="P:L-leucine catabolic process"/>
    <property type="evidence" value="ECO:0007669"/>
    <property type="project" value="TreeGrafter"/>
</dbReference>
<dbReference type="PANTHER" id="PTHR43884">
    <property type="entry name" value="ACYL-COA DEHYDROGENASE"/>
    <property type="match status" value="1"/>
</dbReference>
<dbReference type="InterPro" id="IPR036250">
    <property type="entry name" value="AcylCo_DH-like_C"/>
</dbReference>
<organism evidence="3 4">
    <name type="scientific">Herbiconiux oxytropis</name>
    <dbReference type="NCBI Taxonomy" id="2970915"/>
    <lineage>
        <taxon>Bacteria</taxon>
        <taxon>Bacillati</taxon>
        <taxon>Actinomycetota</taxon>
        <taxon>Actinomycetes</taxon>
        <taxon>Micrococcales</taxon>
        <taxon>Microbacteriaceae</taxon>
        <taxon>Herbiconiux</taxon>
    </lineage>
</organism>
<feature type="domain" description="Acyl-CoA dehydrogenase C-terminal" evidence="2">
    <location>
        <begin position="260"/>
        <end position="394"/>
    </location>
</feature>
<dbReference type="PROSITE" id="PS00073">
    <property type="entry name" value="ACYL_COA_DH_2"/>
    <property type="match status" value="1"/>
</dbReference>
<keyword evidence="4" id="KW-1185">Reference proteome</keyword>
<keyword evidence="1" id="KW-0560">Oxidoreductase</keyword>
<dbReference type="RefSeq" id="WP_259526340.1">
    <property type="nucleotide sequence ID" value="NZ_JANLCK010000003.1"/>
</dbReference>
<dbReference type="GO" id="GO:0004497">
    <property type="term" value="F:monooxygenase activity"/>
    <property type="evidence" value="ECO:0007669"/>
    <property type="project" value="UniProtKB-KW"/>
</dbReference>
<dbReference type="SUPFAM" id="SSF56645">
    <property type="entry name" value="Acyl-CoA dehydrogenase NM domain-like"/>
    <property type="match status" value="1"/>
</dbReference>
<name>A0AA42BSX4_9MICO</name>
<dbReference type="PIRSF" id="PIRSF016578">
    <property type="entry name" value="HsaA"/>
    <property type="match status" value="1"/>
</dbReference>
<dbReference type="GO" id="GO:0008470">
    <property type="term" value="F:3-methylbutanoyl-CoA dehydrogenase activity"/>
    <property type="evidence" value="ECO:0007669"/>
    <property type="project" value="TreeGrafter"/>
</dbReference>
<evidence type="ECO:0000256" key="1">
    <source>
        <dbReference type="ARBA" id="ARBA00023002"/>
    </source>
</evidence>
<evidence type="ECO:0000313" key="3">
    <source>
        <dbReference type="EMBL" id="MCS5725765.1"/>
    </source>
</evidence>
<dbReference type="InterPro" id="IPR006089">
    <property type="entry name" value="Acyl-CoA_DH_CS"/>
</dbReference>
<dbReference type="Proteomes" id="UP001165587">
    <property type="component" value="Unassembled WGS sequence"/>
</dbReference>
<dbReference type="Gene3D" id="1.10.540.10">
    <property type="entry name" value="Acyl-CoA dehydrogenase/oxidase, N-terminal domain"/>
    <property type="match status" value="1"/>
</dbReference>
<gene>
    <name evidence="3" type="ORF">N1028_07625</name>
</gene>
<dbReference type="InterPro" id="IPR013107">
    <property type="entry name" value="Acyl-CoA_DH_C"/>
</dbReference>
<proteinExistence type="predicted"/>
<evidence type="ECO:0000313" key="4">
    <source>
        <dbReference type="Proteomes" id="UP001165587"/>
    </source>
</evidence>
<reference evidence="3" key="1">
    <citation type="submission" date="2022-08" db="EMBL/GenBank/DDBJ databases">
        <authorList>
            <person name="Deng Y."/>
            <person name="Han X.-F."/>
            <person name="Zhang Y.-Q."/>
        </authorList>
    </citation>
    <scope>NUCLEOTIDE SEQUENCE</scope>
    <source>
        <strain evidence="3">CPCC 203407</strain>
    </source>
</reference>
<dbReference type="AlphaFoldDB" id="A0AA42BSX4"/>
<dbReference type="InterPro" id="IPR037069">
    <property type="entry name" value="AcylCoA_DH/ox_N_sf"/>
</dbReference>